<dbReference type="AlphaFoldDB" id="A0A8I3ALN7"/>
<dbReference type="EMBL" id="JAEMWZ010000237">
    <property type="protein sequence ID" value="KAG7130086.1"/>
    <property type="molecule type" value="Genomic_DNA"/>
</dbReference>
<evidence type="ECO:0000256" key="1">
    <source>
        <dbReference type="SAM" id="MobiDB-lite"/>
    </source>
</evidence>
<protein>
    <submittedName>
        <fullName evidence="2">Uncharacterized protein</fullName>
    </submittedName>
</protein>
<comment type="caution">
    <text evidence="2">The sequence shown here is derived from an EMBL/GenBank/DDBJ whole genome shotgun (WGS) entry which is preliminary data.</text>
</comment>
<feature type="region of interest" description="Disordered" evidence="1">
    <location>
        <begin position="1"/>
        <end position="23"/>
    </location>
</feature>
<dbReference type="Proteomes" id="UP000689129">
    <property type="component" value="Unassembled WGS sequence"/>
</dbReference>
<name>A0A8I3ALN7_VERLO</name>
<accession>A0A8I3ALN7</accession>
<reference evidence="2" key="1">
    <citation type="journal article" date="2021" name="Mol. Plant Pathol.">
        <title>A 20-kb lineage-specific genomic region tames virulence in pathogenic amphidiploid Verticillium longisporum.</title>
        <authorList>
            <person name="Harting R."/>
            <person name="Starke J."/>
            <person name="Kusch H."/>
            <person name="Poggeler S."/>
            <person name="Maurus I."/>
            <person name="Schluter R."/>
            <person name="Landesfeind M."/>
            <person name="Bulla I."/>
            <person name="Nowrousian M."/>
            <person name="de Jonge R."/>
            <person name="Stahlhut G."/>
            <person name="Hoff K.J."/>
            <person name="Asshauer K.P."/>
            <person name="Thurmer A."/>
            <person name="Stanke M."/>
            <person name="Daniel R."/>
            <person name="Morgenstern B."/>
            <person name="Thomma B.P.H.J."/>
            <person name="Kronstad J.W."/>
            <person name="Braus-Stromeyer S.A."/>
            <person name="Braus G.H."/>
        </authorList>
    </citation>
    <scope>NUCLEOTIDE SEQUENCE</scope>
    <source>
        <strain evidence="2">Vl32</strain>
    </source>
</reference>
<evidence type="ECO:0000313" key="2">
    <source>
        <dbReference type="EMBL" id="KAG7130086.1"/>
    </source>
</evidence>
<gene>
    <name evidence="2" type="ORF">HYQ45_011000</name>
</gene>
<organism evidence="2 3">
    <name type="scientific">Verticillium longisporum</name>
    <name type="common">Verticillium dahliae var. longisporum</name>
    <dbReference type="NCBI Taxonomy" id="100787"/>
    <lineage>
        <taxon>Eukaryota</taxon>
        <taxon>Fungi</taxon>
        <taxon>Dikarya</taxon>
        <taxon>Ascomycota</taxon>
        <taxon>Pezizomycotina</taxon>
        <taxon>Sordariomycetes</taxon>
        <taxon>Hypocreomycetidae</taxon>
        <taxon>Glomerellales</taxon>
        <taxon>Plectosphaerellaceae</taxon>
        <taxon>Verticillium</taxon>
    </lineage>
</organism>
<evidence type="ECO:0000313" key="3">
    <source>
        <dbReference type="Proteomes" id="UP000689129"/>
    </source>
</evidence>
<sequence length="101" mass="11491">MELPRSGGAARCTKKGTKGPDTFPSRCDSSWQFTLIIPISSSFPHCPVRIDDTTMTSHRNFEAIVAVRGRNSLGRRLLHFWQDEPSRKWYFRRSLPAVAPT</sequence>
<proteinExistence type="predicted"/>